<proteinExistence type="predicted"/>
<name>A0A2P2QUZ2_RHIMU</name>
<organism evidence="2">
    <name type="scientific">Rhizophora mucronata</name>
    <name type="common">Asiatic mangrove</name>
    <dbReference type="NCBI Taxonomy" id="61149"/>
    <lineage>
        <taxon>Eukaryota</taxon>
        <taxon>Viridiplantae</taxon>
        <taxon>Streptophyta</taxon>
        <taxon>Embryophyta</taxon>
        <taxon>Tracheophyta</taxon>
        <taxon>Spermatophyta</taxon>
        <taxon>Magnoliopsida</taxon>
        <taxon>eudicotyledons</taxon>
        <taxon>Gunneridae</taxon>
        <taxon>Pentapetalae</taxon>
        <taxon>rosids</taxon>
        <taxon>fabids</taxon>
        <taxon>Malpighiales</taxon>
        <taxon>Rhizophoraceae</taxon>
        <taxon>Rhizophora</taxon>
    </lineage>
</organism>
<keyword evidence="1" id="KW-1133">Transmembrane helix</keyword>
<keyword evidence="1" id="KW-0812">Transmembrane</keyword>
<feature type="transmembrane region" description="Helical" evidence="1">
    <location>
        <begin position="6"/>
        <end position="24"/>
    </location>
</feature>
<sequence length="42" mass="4705">MGRENYVAMSITFGIKALLLYISFTSIEALKGFSGCILRLYL</sequence>
<dbReference type="EMBL" id="GGEC01090217">
    <property type="protein sequence ID" value="MBX70701.1"/>
    <property type="molecule type" value="Transcribed_RNA"/>
</dbReference>
<reference evidence="2" key="1">
    <citation type="submission" date="2018-02" db="EMBL/GenBank/DDBJ databases">
        <title>Rhizophora mucronata_Transcriptome.</title>
        <authorList>
            <person name="Meera S.P."/>
            <person name="Sreeshan A."/>
            <person name="Augustine A."/>
        </authorList>
    </citation>
    <scope>NUCLEOTIDE SEQUENCE</scope>
    <source>
        <tissue evidence="2">Leaf</tissue>
    </source>
</reference>
<evidence type="ECO:0000313" key="2">
    <source>
        <dbReference type="EMBL" id="MBX70701.1"/>
    </source>
</evidence>
<accession>A0A2P2QUZ2</accession>
<protein>
    <submittedName>
        <fullName evidence="2">Uncharacterized protein</fullName>
    </submittedName>
</protein>
<dbReference type="AlphaFoldDB" id="A0A2P2QUZ2"/>
<keyword evidence="1" id="KW-0472">Membrane</keyword>
<evidence type="ECO:0000256" key="1">
    <source>
        <dbReference type="SAM" id="Phobius"/>
    </source>
</evidence>